<organism evidence="4 5">
    <name type="scientific">Flavivirga spongiicola</name>
    <dbReference type="NCBI Taxonomy" id="421621"/>
    <lineage>
        <taxon>Bacteria</taxon>
        <taxon>Pseudomonadati</taxon>
        <taxon>Bacteroidota</taxon>
        <taxon>Flavobacteriia</taxon>
        <taxon>Flavobacteriales</taxon>
        <taxon>Flavobacteriaceae</taxon>
        <taxon>Flavivirga</taxon>
    </lineage>
</organism>
<gene>
    <name evidence="4" type="ORF">N1F79_19860</name>
</gene>
<evidence type="ECO:0000259" key="3">
    <source>
        <dbReference type="Pfam" id="PF13505"/>
    </source>
</evidence>
<evidence type="ECO:0000313" key="5">
    <source>
        <dbReference type="Proteomes" id="UP001337305"/>
    </source>
</evidence>
<feature type="signal peptide" evidence="2">
    <location>
        <begin position="1"/>
        <end position="24"/>
    </location>
</feature>
<evidence type="ECO:0000256" key="1">
    <source>
        <dbReference type="ARBA" id="ARBA00022729"/>
    </source>
</evidence>
<comment type="caution">
    <text evidence="4">The sequence shown here is derived from an EMBL/GenBank/DDBJ whole genome shotgun (WGS) entry which is preliminary data.</text>
</comment>
<dbReference type="PROSITE" id="PS51257">
    <property type="entry name" value="PROKAR_LIPOPROTEIN"/>
    <property type="match status" value="1"/>
</dbReference>
<proteinExistence type="predicted"/>
<dbReference type="EMBL" id="JAODOP010000004">
    <property type="protein sequence ID" value="MEF3835389.1"/>
    <property type="molecule type" value="Genomic_DNA"/>
</dbReference>
<dbReference type="Proteomes" id="UP001337305">
    <property type="component" value="Unassembled WGS sequence"/>
</dbReference>
<dbReference type="InterPro" id="IPR027385">
    <property type="entry name" value="Beta-barrel_OMP"/>
</dbReference>
<keyword evidence="1 2" id="KW-0732">Signal</keyword>
<keyword evidence="5" id="KW-1185">Reference proteome</keyword>
<feature type="domain" description="Outer membrane protein beta-barrel" evidence="3">
    <location>
        <begin position="14"/>
        <end position="191"/>
    </location>
</feature>
<dbReference type="Pfam" id="PF13505">
    <property type="entry name" value="OMP_b-brl"/>
    <property type="match status" value="1"/>
</dbReference>
<evidence type="ECO:0000256" key="2">
    <source>
        <dbReference type="SAM" id="SignalP"/>
    </source>
</evidence>
<accession>A0ABU7XY19</accession>
<protein>
    <submittedName>
        <fullName evidence="4">Porin family protein</fullName>
    </submittedName>
</protein>
<name>A0ABU7XY19_9FLAO</name>
<evidence type="ECO:0000313" key="4">
    <source>
        <dbReference type="EMBL" id="MEF3835389.1"/>
    </source>
</evidence>
<dbReference type="RefSeq" id="WP_303307676.1">
    <property type="nucleotide sequence ID" value="NZ_JAODOP010000004.1"/>
</dbReference>
<feature type="chain" id="PRO_5046945619" evidence="2">
    <location>
        <begin position="25"/>
        <end position="191"/>
    </location>
</feature>
<reference evidence="4 5" key="1">
    <citation type="submission" date="2022-09" db="EMBL/GenBank/DDBJ databases">
        <title>Genome sequencing of Flavivirga sp. MEBiC05379.</title>
        <authorList>
            <person name="Oh H.-M."/>
            <person name="Kwon K.K."/>
            <person name="Park M.J."/>
            <person name="Yang S.-H."/>
        </authorList>
    </citation>
    <scope>NUCLEOTIDE SEQUENCE [LARGE SCALE GENOMIC DNA]</scope>
    <source>
        <strain evidence="4 5">MEBiC05379</strain>
    </source>
</reference>
<sequence length="191" mass="20257">MKNFTNLISFCFAVLLLTSCATRAAYLSRSERFSSSSSGISLAPNTSKSSSTSKASAANSAALNISNTTSRSGFLIGIYFTGIELGEKFELQPEVDFLVVKDLNEIQAPVLVKYNVAEEFSVLAGPNLGFLVDAPTGIKSFNFGLDFGAAYDIAEKININARYGLGLADLSENAGGSLKLSGFQIGVGYQF</sequence>